<keyword evidence="1" id="KW-0282">Flagellum</keyword>
<dbReference type="RefSeq" id="WP_098503229.1">
    <property type="nucleotide sequence ID" value="NZ_PDJQ01000001.1"/>
</dbReference>
<dbReference type="EMBL" id="PDJQ01000001">
    <property type="protein sequence ID" value="PFG73792.1"/>
    <property type="molecule type" value="Genomic_DNA"/>
</dbReference>
<evidence type="ECO:0000313" key="2">
    <source>
        <dbReference type="Proteomes" id="UP000223071"/>
    </source>
</evidence>
<keyword evidence="1" id="KW-0969">Cilium</keyword>
<dbReference type="Pfam" id="PF06289">
    <property type="entry name" value="FlbD"/>
    <property type="match status" value="1"/>
</dbReference>
<sequence length="66" mass="7691">MIRLTRIDGTEFYLNPDLFEVMEASHDTHITLTNGHRYVCQESPETIIERIAEFRRKAIGAIRRSA</sequence>
<name>A0A2A9HF63_TEPT2</name>
<organism evidence="1 2">
    <name type="scientific">Tepidiforma thermophila (strain KCTC 52669 / CGMCC 1.13589 / G233)</name>
    <dbReference type="NCBI Taxonomy" id="2761530"/>
    <lineage>
        <taxon>Bacteria</taxon>
        <taxon>Bacillati</taxon>
        <taxon>Chloroflexota</taxon>
        <taxon>Tepidiformia</taxon>
        <taxon>Tepidiformales</taxon>
        <taxon>Tepidiformaceae</taxon>
        <taxon>Tepidiforma</taxon>
    </lineage>
</organism>
<keyword evidence="1" id="KW-0966">Cell projection</keyword>
<protein>
    <submittedName>
        <fullName evidence="1">Flagellar protein FlbD</fullName>
    </submittedName>
</protein>
<comment type="caution">
    <text evidence="1">The sequence shown here is derived from an EMBL/GenBank/DDBJ whole genome shotgun (WGS) entry which is preliminary data.</text>
</comment>
<dbReference type="AlphaFoldDB" id="A0A2A9HF63"/>
<reference evidence="1 2" key="1">
    <citation type="submission" date="2017-09" db="EMBL/GenBank/DDBJ databases">
        <title>Sequencing the genomes of two abundant thermophiles in Great Basin hot springs: Thermocrinis jamiesonii and novel Chloroflexi Thermoflexus hugenholtzii.</title>
        <authorList>
            <person name="Hedlund B."/>
        </authorList>
    </citation>
    <scope>NUCLEOTIDE SEQUENCE [LARGE SCALE GENOMIC DNA]</scope>
    <source>
        <strain evidence="1 2">G233</strain>
    </source>
</reference>
<accession>A0A2A9HF63</accession>
<evidence type="ECO:0000313" key="1">
    <source>
        <dbReference type="EMBL" id="PFG73792.1"/>
    </source>
</evidence>
<dbReference type="InterPro" id="IPR009384">
    <property type="entry name" value="SwrD-like"/>
</dbReference>
<dbReference type="PANTHER" id="PTHR39185:SF1">
    <property type="entry name" value="SWARMING MOTILITY PROTEIN SWRD"/>
    <property type="match status" value="1"/>
</dbReference>
<dbReference type="PANTHER" id="PTHR39185">
    <property type="entry name" value="SWARMING MOTILITY PROTEIN SWRD"/>
    <property type="match status" value="1"/>
</dbReference>
<proteinExistence type="predicted"/>
<dbReference type="Proteomes" id="UP000223071">
    <property type="component" value="Unassembled WGS sequence"/>
</dbReference>
<keyword evidence="2" id="KW-1185">Reference proteome</keyword>
<gene>
    <name evidence="1" type="ORF">A9A59_0997</name>
</gene>